<dbReference type="Proteomes" id="UP000828941">
    <property type="component" value="Chromosome 6"/>
</dbReference>
<evidence type="ECO:0000313" key="2">
    <source>
        <dbReference type="Proteomes" id="UP000828941"/>
    </source>
</evidence>
<keyword evidence="2" id="KW-1185">Reference proteome</keyword>
<evidence type="ECO:0000313" key="1">
    <source>
        <dbReference type="EMBL" id="KAI4337835.1"/>
    </source>
</evidence>
<protein>
    <submittedName>
        <fullName evidence="1">Uncharacterized protein</fullName>
    </submittedName>
</protein>
<organism evidence="1 2">
    <name type="scientific">Bauhinia variegata</name>
    <name type="common">Purple orchid tree</name>
    <name type="synonym">Phanera variegata</name>
    <dbReference type="NCBI Taxonomy" id="167791"/>
    <lineage>
        <taxon>Eukaryota</taxon>
        <taxon>Viridiplantae</taxon>
        <taxon>Streptophyta</taxon>
        <taxon>Embryophyta</taxon>
        <taxon>Tracheophyta</taxon>
        <taxon>Spermatophyta</taxon>
        <taxon>Magnoliopsida</taxon>
        <taxon>eudicotyledons</taxon>
        <taxon>Gunneridae</taxon>
        <taxon>Pentapetalae</taxon>
        <taxon>rosids</taxon>
        <taxon>fabids</taxon>
        <taxon>Fabales</taxon>
        <taxon>Fabaceae</taxon>
        <taxon>Cercidoideae</taxon>
        <taxon>Cercideae</taxon>
        <taxon>Bauhiniinae</taxon>
        <taxon>Bauhinia</taxon>
    </lineage>
</organism>
<proteinExistence type="predicted"/>
<dbReference type="EMBL" id="CM039431">
    <property type="protein sequence ID" value="KAI4337835.1"/>
    <property type="molecule type" value="Genomic_DNA"/>
</dbReference>
<name>A0ACB9NTN5_BAUVA</name>
<comment type="caution">
    <text evidence="1">The sequence shown here is derived from an EMBL/GenBank/DDBJ whole genome shotgun (WGS) entry which is preliminary data.</text>
</comment>
<sequence length="169" mass="19342">MDARKRGIFEEQEILTINVKPGWKKGTKITFEEKGNERPGTYREDIVFFISEKRHHLFRREGDDLELAVEIPLLKALTGFRIPVPLLGGQVVNLTVEDIVYPGYEKIITGQGMPISKNPLKRGNLKIKFQVEFPNNSPMINDPRLLLYYRVLVDQSLSSAFPIPTKCTN</sequence>
<gene>
    <name evidence="1" type="ORF">L6164_016204</name>
</gene>
<accession>A0ACB9NTN5</accession>
<reference evidence="1 2" key="1">
    <citation type="journal article" date="2022" name="DNA Res.">
        <title>Chromosomal-level genome assembly of the orchid tree Bauhinia variegata (Leguminosae; Cercidoideae) supports the allotetraploid origin hypothesis of Bauhinia.</title>
        <authorList>
            <person name="Zhong Y."/>
            <person name="Chen Y."/>
            <person name="Zheng D."/>
            <person name="Pang J."/>
            <person name="Liu Y."/>
            <person name="Luo S."/>
            <person name="Meng S."/>
            <person name="Qian L."/>
            <person name="Wei D."/>
            <person name="Dai S."/>
            <person name="Zhou R."/>
        </authorList>
    </citation>
    <scope>NUCLEOTIDE SEQUENCE [LARGE SCALE GENOMIC DNA]</scope>
    <source>
        <strain evidence="1">BV-YZ2020</strain>
    </source>
</reference>